<keyword evidence="5" id="KW-1185">Reference proteome</keyword>
<dbReference type="SMART" id="SM00360">
    <property type="entry name" value="RRM"/>
    <property type="match status" value="1"/>
</dbReference>
<feature type="domain" description="RRM" evidence="3">
    <location>
        <begin position="3"/>
        <end position="81"/>
    </location>
</feature>
<dbReference type="Proteomes" id="UP000562492">
    <property type="component" value="Unassembled WGS sequence"/>
</dbReference>
<dbReference type="Pfam" id="PF00076">
    <property type="entry name" value="RRM_1"/>
    <property type="match status" value="1"/>
</dbReference>
<evidence type="ECO:0000313" key="4">
    <source>
        <dbReference type="EMBL" id="MBB6576311.1"/>
    </source>
</evidence>
<dbReference type="InterPro" id="IPR052462">
    <property type="entry name" value="SLIRP/GR-RBP-like"/>
</dbReference>
<proteinExistence type="predicted"/>
<dbReference type="RefSeq" id="WP_184704623.1">
    <property type="nucleotide sequence ID" value="NZ_JACHKZ010000001.1"/>
</dbReference>
<feature type="region of interest" description="Disordered" evidence="2">
    <location>
        <begin position="82"/>
        <end position="199"/>
    </location>
</feature>
<organism evidence="4 5">
    <name type="scientific">Comamonas odontotermitis</name>
    <dbReference type="NCBI Taxonomy" id="379895"/>
    <lineage>
        <taxon>Bacteria</taxon>
        <taxon>Pseudomonadati</taxon>
        <taxon>Pseudomonadota</taxon>
        <taxon>Betaproteobacteria</taxon>
        <taxon>Burkholderiales</taxon>
        <taxon>Comamonadaceae</taxon>
        <taxon>Comamonas</taxon>
    </lineage>
</organism>
<dbReference type="EMBL" id="JACHKZ010000001">
    <property type="protein sequence ID" value="MBB6576311.1"/>
    <property type="molecule type" value="Genomic_DNA"/>
</dbReference>
<protein>
    <recommendedName>
        <fullName evidence="3">RRM domain-containing protein</fullName>
    </recommendedName>
</protein>
<evidence type="ECO:0000313" key="5">
    <source>
        <dbReference type="Proteomes" id="UP000562492"/>
    </source>
</evidence>
<dbReference type="InterPro" id="IPR000504">
    <property type="entry name" value="RRM_dom"/>
</dbReference>
<comment type="caution">
    <text evidence="4">The sequence shown here is derived from an EMBL/GenBank/DDBJ whole genome shotgun (WGS) entry which is preliminary data.</text>
</comment>
<dbReference type="PANTHER" id="PTHR48027">
    <property type="entry name" value="HETEROGENEOUS NUCLEAR RIBONUCLEOPROTEIN 87F-RELATED"/>
    <property type="match status" value="1"/>
</dbReference>
<evidence type="ECO:0000256" key="2">
    <source>
        <dbReference type="SAM" id="MobiDB-lite"/>
    </source>
</evidence>
<evidence type="ECO:0000256" key="1">
    <source>
        <dbReference type="ARBA" id="ARBA00022884"/>
    </source>
</evidence>
<dbReference type="PROSITE" id="PS50102">
    <property type="entry name" value="RRM"/>
    <property type="match status" value="1"/>
</dbReference>
<keyword evidence="1" id="KW-0694">RNA-binding</keyword>
<reference evidence="4 5" key="1">
    <citation type="submission" date="2020-08" db="EMBL/GenBank/DDBJ databases">
        <title>Functional genomics of gut bacteria from endangered species of beetles.</title>
        <authorList>
            <person name="Carlos-Shanley C."/>
        </authorList>
    </citation>
    <scope>NUCLEOTIDE SEQUENCE [LARGE SCALE GENOMIC DNA]</scope>
    <source>
        <strain evidence="4 5">S00124</strain>
    </source>
</reference>
<evidence type="ECO:0000259" key="3">
    <source>
        <dbReference type="PROSITE" id="PS50102"/>
    </source>
</evidence>
<sequence>MGNKLYVGNLPYQVRDNDLEQAFGQFGSVTSAKVMMERDTGRSKGFGFVEMGSDEEAQAAINGMNGQPLGGRNLVVNEARPMEPRPPRTGGGGFGGPRGGGFGGGNRGGFGGGGDRGGFGGGDRGGYGGGGGGGFGGGGYGDRGGRGDGGGGGGYGRGGNDRGFGGGDRGGERDGGFRSPYGNGSRNRGGNQGFDNDDY</sequence>
<dbReference type="InterPro" id="IPR012677">
    <property type="entry name" value="Nucleotide-bd_a/b_plait_sf"/>
</dbReference>
<gene>
    <name evidence="4" type="ORF">HNP33_000359</name>
</gene>
<dbReference type="SUPFAM" id="SSF54928">
    <property type="entry name" value="RNA-binding domain, RBD"/>
    <property type="match status" value="1"/>
</dbReference>
<feature type="compositionally biased region" description="Gly residues" evidence="2">
    <location>
        <begin position="89"/>
        <end position="168"/>
    </location>
</feature>
<accession>A0ABR6RAZ3</accession>
<name>A0ABR6RAZ3_9BURK</name>
<dbReference type="Gene3D" id="3.30.70.330">
    <property type="match status" value="1"/>
</dbReference>
<dbReference type="InterPro" id="IPR048289">
    <property type="entry name" value="RRM2_NsCP33-like"/>
</dbReference>
<dbReference type="CDD" id="cd21608">
    <property type="entry name" value="RRM2_NsCP33_like"/>
    <property type="match status" value="1"/>
</dbReference>
<dbReference type="InterPro" id="IPR035979">
    <property type="entry name" value="RBD_domain_sf"/>
</dbReference>